<dbReference type="KEGG" id="clg:Calag_0023"/>
<evidence type="ECO:0000256" key="5">
    <source>
        <dbReference type="PIRSR" id="PIRSR601243-1"/>
    </source>
</evidence>
<dbReference type="AlphaFoldDB" id="L0A7H0"/>
<accession>L0A7H0</accession>
<feature type="domain" description="Blue (type 1) copper" evidence="7">
    <location>
        <begin position="130"/>
        <end position="219"/>
    </location>
</feature>
<reference evidence="9" key="1">
    <citation type="submission" date="2012-03" db="EMBL/GenBank/DDBJ databases">
        <title>Complete genome of Caldisphaera lagunensis DSM 15908.</title>
        <authorList>
            <person name="Lucas S."/>
            <person name="Copeland A."/>
            <person name="Lapidus A."/>
            <person name="Glavina del Rio T."/>
            <person name="Dalin E."/>
            <person name="Tice H."/>
            <person name="Bruce D."/>
            <person name="Goodwin L."/>
            <person name="Pitluck S."/>
            <person name="Peters L."/>
            <person name="Mikhailova N."/>
            <person name="Teshima H."/>
            <person name="Kyrpides N."/>
            <person name="Mavromatis K."/>
            <person name="Ivanova N."/>
            <person name="Brettin T."/>
            <person name="Detter J.C."/>
            <person name="Han C."/>
            <person name="Larimer F."/>
            <person name="Land M."/>
            <person name="Hauser L."/>
            <person name="Markowitz V."/>
            <person name="Cheng J.-F."/>
            <person name="Hugenholtz P."/>
            <person name="Woyke T."/>
            <person name="Wu D."/>
            <person name="Spring S."/>
            <person name="Schroeder M."/>
            <person name="Brambilla E."/>
            <person name="Klenk H.-P."/>
            <person name="Eisen J.A."/>
        </authorList>
    </citation>
    <scope>NUCLEOTIDE SEQUENCE [LARGE SCALE GENOMIC DNA]</scope>
    <source>
        <strain evidence="9">DSM 15908 / JCM 11604 / IC-154</strain>
    </source>
</reference>
<dbReference type="InterPro" id="IPR033138">
    <property type="entry name" value="Cu_oxidase_CS"/>
</dbReference>
<sequence length="222" mass="25329" precursor="true">MNKLIWLAIILTLGLAISITGIAYYLNYKEYYNNINNYYNLQSFTRYPINESMELANEIPNYVHIYKNNNSIVIDNNNINLVVLAMMGNDAANMTNSTVPSYSHGDVFVIYGLINPTLIVPSGSTIHVLFINLDDDMYHNFIITTTPPPYPYNVMPYVGMNGGMGPSMRLYMTWLPPANYNNNYAYGYEYTFIINSPGNYWYLCTYPGHAENGMYGEVISLQ</sequence>
<keyword evidence="4 5" id="KW-0186">Copper</keyword>
<proteinExistence type="predicted"/>
<dbReference type="SUPFAM" id="SSF49503">
    <property type="entry name" value="Cupredoxins"/>
    <property type="match status" value="1"/>
</dbReference>
<dbReference type="InterPro" id="IPR028871">
    <property type="entry name" value="BlueCu_1_BS"/>
</dbReference>
<evidence type="ECO:0000256" key="3">
    <source>
        <dbReference type="ARBA" id="ARBA00022982"/>
    </source>
</evidence>
<dbReference type="Gene3D" id="2.60.40.420">
    <property type="entry name" value="Cupredoxins - blue copper proteins"/>
    <property type="match status" value="1"/>
</dbReference>
<keyword evidence="3" id="KW-0249">Electron transport</keyword>
<dbReference type="InterPro" id="IPR001243">
    <property type="entry name" value="Rusticyanin"/>
</dbReference>
<dbReference type="HOGENOM" id="CLU_081192_0_0_2"/>
<protein>
    <recommendedName>
        <fullName evidence="7">Blue (type 1) copper domain-containing protein</fullName>
    </recommendedName>
</protein>
<feature type="binding site" evidence="5">
    <location>
        <position position="204"/>
    </location>
    <ligand>
        <name>Cu cation</name>
        <dbReference type="ChEBI" id="CHEBI:23378"/>
    </ligand>
</feature>
<dbReference type="eggNOG" id="arCOG03700">
    <property type="taxonomic scope" value="Archaea"/>
</dbReference>
<keyword evidence="9" id="KW-1185">Reference proteome</keyword>
<dbReference type="PROSITE" id="PS00196">
    <property type="entry name" value="COPPER_BLUE"/>
    <property type="match status" value="1"/>
</dbReference>
<evidence type="ECO:0000256" key="1">
    <source>
        <dbReference type="ARBA" id="ARBA00022448"/>
    </source>
</evidence>
<keyword evidence="6" id="KW-0812">Transmembrane</keyword>
<keyword evidence="1" id="KW-0813">Transport</keyword>
<dbReference type="PROSITE" id="PS00079">
    <property type="entry name" value="MULTICOPPER_OXIDASE1"/>
    <property type="match status" value="1"/>
</dbReference>
<organism evidence="8 9">
    <name type="scientific">Caldisphaera lagunensis (strain DSM 15908 / JCM 11604 / ANMR 0165 / IC-154)</name>
    <dbReference type="NCBI Taxonomy" id="1056495"/>
    <lineage>
        <taxon>Archaea</taxon>
        <taxon>Thermoproteota</taxon>
        <taxon>Thermoprotei</taxon>
        <taxon>Acidilobales</taxon>
        <taxon>Caldisphaeraceae</taxon>
        <taxon>Caldisphaera</taxon>
    </lineage>
</organism>
<dbReference type="Pfam" id="PF00127">
    <property type="entry name" value="Copper-bind"/>
    <property type="match status" value="1"/>
</dbReference>
<evidence type="ECO:0000256" key="6">
    <source>
        <dbReference type="SAM" id="Phobius"/>
    </source>
</evidence>
<feature type="transmembrane region" description="Helical" evidence="6">
    <location>
        <begin position="6"/>
        <end position="26"/>
    </location>
</feature>
<evidence type="ECO:0000256" key="4">
    <source>
        <dbReference type="ARBA" id="ARBA00023008"/>
    </source>
</evidence>
<comment type="cofactor">
    <cofactor evidence="5">
        <name>Cu cation</name>
        <dbReference type="ChEBI" id="CHEBI:23378"/>
    </cofactor>
    <text evidence="5">Binds 1 copper ion per subunit.</text>
</comment>
<name>L0A7H0_CALLD</name>
<dbReference type="Proteomes" id="UP000010469">
    <property type="component" value="Chromosome"/>
</dbReference>
<dbReference type="RefSeq" id="WP_015231716.1">
    <property type="nucleotide sequence ID" value="NC_019791.1"/>
</dbReference>
<evidence type="ECO:0000259" key="7">
    <source>
        <dbReference type="Pfam" id="PF00127"/>
    </source>
</evidence>
<dbReference type="GeneID" id="14211284"/>
<dbReference type="OrthoDB" id="4392at2157"/>
<dbReference type="InterPro" id="IPR000923">
    <property type="entry name" value="BlueCu_1"/>
</dbReference>
<dbReference type="GO" id="GO:0005507">
    <property type="term" value="F:copper ion binding"/>
    <property type="evidence" value="ECO:0007669"/>
    <property type="project" value="InterPro"/>
</dbReference>
<dbReference type="GO" id="GO:0009055">
    <property type="term" value="F:electron transfer activity"/>
    <property type="evidence" value="ECO:0007669"/>
    <property type="project" value="InterPro"/>
</dbReference>
<keyword evidence="6" id="KW-1133">Transmembrane helix</keyword>
<feature type="binding site" evidence="5">
    <location>
        <position position="209"/>
    </location>
    <ligand>
        <name>Cu cation</name>
        <dbReference type="ChEBI" id="CHEBI:23378"/>
    </ligand>
</feature>
<gene>
    <name evidence="8" type="ordered locus">Calag_0023</name>
</gene>
<dbReference type="InParanoid" id="L0A7H0"/>
<keyword evidence="2 5" id="KW-0479">Metal-binding</keyword>
<feature type="binding site" evidence="5">
    <location>
        <position position="214"/>
    </location>
    <ligand>
        <name>Cu cation</name>
        <dbReference type="ChEBI" id="CHEBI:23378"/>
    </ligand>
</feature>
<keyword evidence="6" id="KW-0472">Membrane</keyword>
<dbReference type="CDD" id="cd04231">
    <property type="entry name" value="Rusticyanin"/>
    <property type="match status" value="1"/>
</dbReference>
<evidence type="ECO:0000313" key="8">
    <source>
        <dbReference type="EMBL" id="AFZ69818.1"/>
    </source>
</evidence>
<evidence type="ECO:0000256" key="2">
    <source>
        <dbReference type="ARBA" id="ARBA00022723"/>
    </source>
</evidence>
<evidence type="ECO:0000313" key="9">
    <source>
        <dbReference type="Proteomes" id="UP000010469"/>
    </source>
</evidence>
<dbReference type="EMBL" id="CP003378">
    <property type="protein sequence ID" value="AFZ69818.1"/>
    <property type="molecule type" value="Genomic_DNA"/>
</dbReference>
<dbReference type="InterPro" id="IPR008972">
    <property type="entry name" value="Cupredoxin"/>
</dbReference>
<feature type="binding site" evidence="5">
    <location>
        <position position="139"/>
    </location>
    <ligand>
        <name>Cu cation</name>
        <dbReference type="ChEBI" id="CHEBI:23378"/>
    </ligand>
</feature>